<protein>
    <submittedName>
        <fullName evidence="2">Uncharacterized protein</fullName>
    </submittedName>
</protein>
<feature type="region of interest" description="Disordered" evidence="1">
    <location>
        <begin position="86"/>
        <end position="106"/>
    </location>
</feature>
<dbReference type="Proteomes" id="UP001485043">
    <property type="component" value="Unassembled WGS sequence"/>
</dbReference>
<accession>A0AAW1T6A5</accession>
<comment type="caution">
    <text evidence="2">The sequence shown here is derived from an EMBL/GenBank/DDBJ whole genome shotgun (WGS) entry which is preliminary data.</text>
</comment>
<dbReference type="EMBL" id="JALJOV010000330">
    <property type="protein sequence ID" value="KAK9864630.1"/>
    <property type="molecule type" value="Genomic_DNA"/>
</dbReference>
<reference evidence="2 3" key="1">
    <citation type="journal article" date="2024" name="Nat. Commun.">
        <title>Phylogenomics reveals the evolutionary origins of lichenization in chlorophyte algae.</title>
        <authorList>
            <person name="Puginier C."/>
            <person name="Libourel C."/>
            <person name="Otte J."/>
            <person name="Skaloud P."/>
            <person name="Haon M."/>
            <person name="Grisel S."/>
            <person name="Petersen M."/>
            <person name="Berrin J.G."/>
            <person name="Delaux P.M."/>
            <person name="Dal Grande F."/>
            <person name="Keller J."/>
        </authorList>
    </citation>
    <scope>NUCLEOTIDE SEQUENCE [LARGE SCALE GENOMIC DNA]</scope>
    <source>
        <strain evidence="2 3">SAG 2523</strain>
    </source>
</reference>
<proteinExistence type="predicted"/>
<gene>
    <name evidence="2" type="ORF">WJX84_006126</name>
</gene>
<dbReference type="AlphaFoldDB" id="A0AAW1T6A5"/>
<organism evidence="2 3">
    <name type="scientific">Apatococcus fuscideae</name>
    <dbReference type="NCBI Taxonomy" id="2026836"/>
    <lineage>
        <taxon>Eukaryota</taxon>
        <taxon>Viridiplantae</taxon>
        <taxon>Chlorophyta</taxon>
        <taxon>core chlorophytes</taxon>
        <taxon>Trebouxiophyceae</taxon>
        <taxon>Chlorellales</taxon>
        <taxon>Chlorellaceae</taxon>
        <taxon>Apatococcus</taxon>
    </lineage>
</organism>
<sequence>MVLLIHVWPSFKGLPATIPAVLLGRGLKANAVLIPKPPFPIADVRSLFTEHVTSSDSDFITMPMPMGQRLFKPDMHIFFDRSHLPGSPATSTEDNNTFGTRGASSGFGPPIRGQALVFDPSGAALHMGDYLAYGDIVYNTIVDCYSENWLTRSPTEAELDALSKKCQRLYPSQRMNYTNDGQWRNAGIN</sequence>
<evidence type="ECO:0000256" key="1">
    <source>
        <dbReference type="SAM" id="MobiDB-lite"/>
    </source>
</evidence>
<name>A0AAW1T6A5_9CHLO</name>
<evidence type="ECO:0000313" key="3">
    <source>
        <dbReference type="Proteomes" id="UP001485043"/>
    </source>
</evidence>
<evidence type="ECO:0000313" key="2">
    <source>
        <dbReference type="EMBL" id="KAK9864630.1"/>
    </source>
</evidence>
<feature type="compositionally biased region" description="Polar residues" evidence="1">
    <location>
        <begin position="88"/>
        <end position="103"/>
    </location>
</feature>
<keyword evidence="3" id="KW-1185">Reference proteome</keyword>